<dbReference type="GO" id="GO:0005634">
    <property type="term" value="C:nucleus"/>
    <property type="evidence" value="ECO:0007669"/>
    <property type="project" value="TreeGrafter"/>
</dbReference>
<dbReference type="GO" id="GO:0010052">
    <property type="term" value="P:guard cell differentiation"/>
    <property type="evidence" value="ECO:0007669"/>
    <property type="project" value="InterPro"/>
</dbReference>
<dbReference type="PROSITE" id="PS51671">
    <property type="entry name" value="ACT"/>
    <property type="match status" value="1"/>
</dbReference>
<dbReference type="SUPFAM" id="SSF55021">
    <property type="entry name" value="ACT-like"/>
    <property type="match status" value="1"/>
</dbReference>
<name>A0A7J7NRG5_9MAGN</name>
<dbReference type="GO" id="GO:0003700">
    <property type="term" value="F:DNA-binding transcription factor activity"/>
    <property type="evidence" value="ECO:0007669"/>
    <property type="project" value="InterPro"/>
</dbReference>
<dbReference type="OrthoDB" id="675169at2759"/>
<dbReference type="GO" id="GO:0003677">
    <property type="term" value="F:DNA binding"/>
    <property type="evidence" value="ECO:0007669"/>
    <property type="project" value="UniProtKB-KW"/>
</dbReference>
<dbReference type="PANTHER" id="PTHR46684">
    <property type="entry name" value="TRANSCRIPTION FACTOR FAMA"/>
    <property type="match status" value="1"/>
</dbReference>
<dbReference type="Proteomes" id="UP000541444">
    <property type="component" value="Unassembled WGS sequence"/>
</dbReference>
<keyword evidence="4" id="KW-1185">Reference proteome</keyword>
<evidence type="ECO:0000313" key="3">
    <source>
        <dbReference type="EMBL" id="KAF6169759.1"/>
    </source>
</evidence>
<dbReference type="EMBL" id="JACGCM010000628">
    <property type="protein sequence ID" value="KAF6169759.1"/>
    <property type="molecule type" value="Genomic_DNA"/>
</dbReference>
<evidence type="ECO:0000313" key="4">
    <source>
        <dbReference type="Proteomes" id="UP000541444"/>
    </source>
</evidence>
<feature type="domain" description="ACT" evidence="2">
    <location>
        <begin position="134"/>
        <end position="206"/>
    </location>
</feature>
<protein>
    <recommendedName>
        <fullName evidence="2">ACT domain-containing protein</fullName>
    </recommendedName>
</protein>
<reference evidence="3 4" key="1">
    <citation type="journal article" date="2020" name="IScience">
        <title>Genome Sequencing of the Endangered Kingdonia uniflora (Circaeasteraceae, Ranunculales) Reveals Potential Mechanisms of Evolutionary Specialization.</title>
        <authorList>
            <person name="Sun Y."/>
            <person name="Deng T."/>
            <person name="Zhang A."/>
            <person name="Moore M.J."/>
            <person name="Landis J.B."/>
            <person name="Lin N."/>
            <person name="Zhang H."/>
            <person name="Zhang X."/>
            <person name="Huang J."/>
            <person name="Zhang X."/>
            <person name="Sun H."/>
            <person name="Wang H."/>
        </authorList>
    </citation>
    <scope>NUCLEOTIDE SEQUENCE [LARGE SCALE GENOMIC DNA]</scope>
    <source>
        <strain evidence="3">TB1705</strain>
        <tissue evidence="3">Leaf</tissue>
    </source>
</reference>
<dbReference type="PANTHER" id="PTHR46684:SF1">
    <property type="entry name" value="TRANSCRIPTION FACTOR MUTE"/>
    <property type="match status" value="1"/>
</dbReference>
<evidence type="ECO:0000259" key="2">
    <source>
        <dbReference type="PROSITE" id="PS51671"/>
    </source>
</evidence>
<dbReference type="GO" id="GO:0045893">
    <property type="term" value="P:positive regulation of DNA-templated transcription"/>
    <property type="evidence" value="ECO:0007669"/>
    <property type="project" value="TreeGrafter"/>
</dbReference>
<organism evidence="3 4">
    <name type="scientific">Kingdonia uniflora</name>
    <dbReference type="NCBI Taxonomy" id="39325"/>
    <lineage>
        <taxon>Eukaryota</taxon>
        <taxon>Viridiplantae</taxon>
        <taxon>Streptophyta</taxon>
        <taxon>Embryophyta</taxon>
        <taxon>Tracheophyta</taxon>
        <taxon>Spermatophyta</taxon>
        <taxon>Magnoliopsida</taxon>
        <taxon>Ranunculales</taxon>
        <taxon>Circaeasteraceae</taxon>
        <taxon>Kingdonia</taxon>
    </lineage>
</organism>
<feature type="non-terminal residue" evidence="3">
    <location>
        <position position="1"/>
    </location>
</feature>
<evidence type="ECO:0000256" key="1">
    <source>
        <dbReference type="ARBA" id="ARBA00023125"/>
    </source>
</evidence>
<dbReference type="AlphaFoldDB" id="A0A7J7NRG5"/>
<comment type="caution">
    <text evidence="3">The sequence shown here is derived from an EMBL/GenBank/DDBJ whole genome shotgun (WGS) entry which is preliminary data.</text>
</comment>
<proteinExistence type="predicted"/>
<keyword evidence="1" id="KW-0238">DNA-binding</keyword>
<accession>A0A7J7NRG5</accession>
<gene>
    <name evidence="3" type="ORF">GIB67_004151</name>
</gene>
<dbReference type="InterPro" id="IPR045865">
    <property type="entry name" value="ACT-like_dom_sf"/>
</dbReference>
<dbReference type="InterPro" id="IPR044283">
    <property type="entry name" value="FAMA/SPEECHLESS/MUTE-like"/>
</dbReference>
<sequence>QPVLQAFPTVLGSSVRSNFGSEDNNCQIENKSWDLAQGGHDMGDGEKEEAVICMHDGDQASVIGGAVDFIKELHLILHSLESIKQRKNLSPRQLLHSSPASESSVGFEHLKELGACSNSPIVDVEAKISGSNIILRVISRHSPGQILKIICLLEKHSFEILHLNISSMDDTVLYSFVIKISLESQLSVEELTFEVQQSFCYKTMLM</sequence>
<dbReference type="InterPro" id="IPR002912">
    <property type="entry name" value="ACT_dom"/>
</dbReference>